<evidence type="ECO:0000256" key="1">
    <source>
        <dbReference type="SAM" id="MobiDB-lite"/>
    </source>
</evidence>
<reference evidence="3 4" key="1">
    <citation type="submission" date="2019-06" db="EMBL/GenBank/DDBJ databases">
        <title>Sequencing the genomes of 1000 actinobacteria strains.</title>
        <authorList>
            <person name="Klenk H.-P."/>
        </authorList>
    </citation>
    <scope>NUCLEOTIDE SEQUENCE [LARGE SCALE GENOMIC DNA]</scope>
    <source>
        <strain evidence="3 4">DSM 43186</strain>
    </source>
</reference>
<dbReference type="AlphaFoldDB" id="A0A543IZM9"/>
<feature type="compositionally biased region" description="Low complexity" evidence="1">
    <location>
        <begin position="427"/>
        <end position="436"/>
    </location>
</feature>
<protein>
    <submittedName>
        <fullName evidence="3">Uncharacterized protein</fullName>
    </submittedName>
</protein>
<evidence type="ECO:0000256" key="2">
    <source>
        <dbReference type="SAM" id="Phobius"/>
    </source>
</evidence>
<dbReference type="EMBL" id="VFPQ01000001">
    <property type="protein sequence ID" value="TQM76011.1"/>
    <property type="molecule type" value="Genomic_DNA"/>
</dbReference>
<feature type="transmembrane region" description="Helical" evidence="2">
    <location>
        <begin position="28"/>
        <end position="48"/>
    </location>
</feature>
<keyword evidence="2" id="KW-0472">Membrane</keyword>
<feature type="compositionally biased region" description="Basic and acidic residues" evidence="1">
    <location>
        <begin position="406"/>
        <end position="415"/>
    </location>
</feature>
<evidence type="ECO:0000313" key="3">
    <source>
        <dbReference type="EMBL" id="TQM76011.1"/>
    </source>
</evidence>
<keyword evidence="4" id="KW-1185">Reference proteome</keyword>
<feature type="compositionally biased region" description="Basic and acidic residues" evidence="1">
    <location>
        <begin position="565"/>
        <end position="580"/>
    </location>
</feature>
<feature type="compositionally biased region" description="Pro residues" evidence="1">
    <location>
        <begin position="301"/>
        <end position="313"/>
    </location>
</feature>
<gene>
    <name evidence="3" type="ORF">FHX40_2735</name>
</gene>
<comment type="caution">
    <text evidence="3">The sequence shown here is derived from an EMBL/GenBank/DDBJ whole genome shotgun (WGS) entry which is preliminary data.</text>
</comment>
<evidence type="ECO:0000313" key="4">
    <source>
        <dbReference type="Proteomes" id="UP000319213"/>
    </source>
</evidence>
<name>A0A543IZM9_9ACTN</name>
<keyword evidence="2" id="KW-0812">Transmembrane</keyword>
<sequence length="580" mass="57925">MILISAALVLVAIILLIAGVVLAKPFLVIWSIVVSLLSAVCLLIGAFVRRHELFPSGAASPDGPSPGSSPAPDQGSAATVGMGASTQAPAMPGVPAGTAAPSGTTAPGAFAPPASAAAPGVATAPGVMASPGPIVTPAPMATPGPMAAPGAQATSGMVSSAMPHPHAGPAMASHAQAPPSAPGAGLRAPYPPSAPSSRSAEPGLLPPDTIVKVIPGRRRFHRPGCRQLAGRDSEELTYEEAREEGFTACTTCLPEGTARTTSETPFPEPDDHAAPAAGPMRPSASTVPGPSGSAASGTPPFGFPGPGSTPPAAPASAASTPPTTQPTPGAVRPAGPAAEPAGSPAARTEPPSTPPPSTPLPMRRPRASRATTPSPIDWFGTSSKDAASASGSTPAGGMSAPPQEPPRPRTEETDSARPGPVREPGRPEFGGPQGEPAARRPGEEAPDPFRGSAAPSGAPRTGDFAPVDPGADVFRPRRPMDPAGHQTSTPDAPPRERTPEPAWEPAPEPVRERGPEPVGAPAPQPVRDTAPEPTRDQAPEPADRREPGEDSGKAPAPERPAPNEAPKDAATDSADREAGN</sequence>
<feature type="region of interest" description="Disordered" evidence="1">
    <location>
        <begin position="140"/>
        <end position="209"/>
    </location>
</feature>
<feature type="compositionally biased region" description="Low complexity" evidence="1">
    <location>
        <begin position="93"/>
        <end position="107"/>
    </location>
</feature>
<feature type="region of interest" description="Disordered" evidence="1">
    <location>
        <begin position="254"/>
        <end position="580"/>
    </location>
</feature>
<feature type="region of interest" description="Disordered" evidence="1">
    <location>
        <begin position="58"/>
        <end position="107"/>
    </location>
</feature>
<dbReference type="RefSeq" id="WP_189136134.1">
    <property type="nucleotide sequence ID" value="NZ_BMPV01000001.1"/>
</dbReference>
<organism evidence="3 4">
    <name type="scientific">Thermopolyspora flexuosa</name>
    <dbReference type="NCBI Taxonomy" id="103836"/>
    <lineage>
        <taxon>Bacteria</taxon>
        <taxon>Bacillati</taxon>
        <taxon>Actinomycetota</taxon>
        <taxon>Actinomycetes</taxon>
        <taxon>Streptosporangiales</taxon>
        <taxon>Streptosporangiaceae</taxon>
        <taxon>Thermopolyspora</taxon>
    </lineage>
</organism>
<feature type="compositionally biased region" description="Low complexity" evidence="1">
    <location>
        <begin position="314"/>
        <end position="350"/>
    </location>
</feature>
<keyword evidence="2" id="KW-1133">Transmembrane helix</keyword>
<feature type="compositionally biased region" description="Low complexity" evidence="1">
    <location>
        <begin position="386"/>
        <end position="401"/>
    </location>
</feature>
<feature type="compositionally biased region" description="Low complexity" evidence="1">
    <location>
        <begin position="159"/>
        <end position="175"/>
    </location>
</feature>
<feature type="compositionally biased region" description="Basic and acidic residues" evidence="1">
    <location>
        <begin position="529"/>
        <end position="552"/>
    </location>
</feature>
<feature type="compositionally biased region" description="Polar residues" evidence="1">
    <location>
        <begin position="369"/>
        <end position="385"/>
    </location>
</feature>
<accession>A0A543IZM9</accession>
<dbReference type="Proteomes" id="UP000319213">
    <property type="component" value="Unassembled WGS sequence"/>
</dbReference>
<proteinExistence type="predicted"/>